<evidence type="ECO:0000313" key="4">
    <source>
        <dbReference type="Proteomes" id="UP001556636"/>
    </source>
</evidence>
<feature type="region of interest" description="Disordered" evidence="1">
    <location>
        <begin position="53"/>
        <end position="76"/>
    </location>
</feature>
<keyword evidence="4" id="KW-1185">Reference proteome</keyword>
<reference evidence="3 4" key="1">
    <citation type="submission" date="2024-02" db="EMBL/GenBank/DDBJ databases">
        <title>New especies of Spiribacter isolated from saline water.</title>
        <authorList>
            <person name="Leon M.J."/>
            <person name="De La Haba R."/>
            <person name="Sanchez-Porro C."/>
            <person name="Ventosa A."/>
        </authorList>
    </citation>
    <scope>NUCLEOTIDE SEQUENCE [LARGE SCALE GENOMIC DNA]</scope>
    <source>
        <strain evidence="4">ag22IC6-196</strain>
    </source>
</reference>
<evidence type="ECO:0000256" key="1">
    <source>
        <dbReference type="SAM" id="MobiDB-lite"/>
    </source>
</evidence>
<dbReference type="Proteomes" id="UP001556636">
    <property type="component" value="Unassembled WGS sequence"/>
</dbReference>
<proteinExistence type="predicted"/>
<protein>
    <recommendedName>
        <fullName evidence="5">Dickkopf N-terminal cysteine-rich domain-containing protein</fullName>
    </recommendedName>
</protein>
<keyword evidence="2" id="KW-0732">Signal</keyword>
<organism evidence="3 4">
    <name type="scientific">Spiribacter roseus</name>
    <dbReference type="NCBI Taxonomy" id="1855875"/>
    <lineage>
        <taxon>Bacteria</taxon>
        <taxon>Pseudomonadati</taxon>
        <taxon>Pseudomonadota</taxon>
        <taxon>Gammaproteobacteria</taxon>
        <taxon>Chromatiales</taxon>
        <taxon>Ectothiorhodospiraceae</taxon>
        <taxon>Spiribacter</taxon>
    </lineage>
</organism>
<dbReference type="PROSITE" id="PS51257">
    <property type="entry name" value="PROKAR_LIPOPROTEIN"/>
    <property type="match status" value="1"/>
</dbReference>
<evidence type="ECO:0000313" key="3">
    <source>
        <dbReference type="EMBL" id="MEX0372523.1"/>
    </source>
</evidence>
<evidence type="ECO:0008006" key="5">
    <source>
        <dbReference type="Google" id="ProtNLM"/>
    </source>
</evidence>
<name>A0ABV3RZD8_9GAMM</name>
<dbReference type="RefSeq" id="WP_367951175.1">
    <property type="nucleotide sequence ID" value="NZ_JBAKFG010000001.1"/>
</dbReference>
<sequence length="102" mass="10598">MIRSTKRIAIVGLVFGLMWAGAAGACQFDTDCAVGSQCLKSDGALYGYCAGGMNPGNQNDRRPARNPLDSSGKEGSTCRFTTDCGIGQRCVKSAGQLNGVCL</sequence>
<comment type="caution">
    <text evidence="3">The sequence shown here is derived from an EMBL/GenBank/DDBJ whole genome shotgun (WGS) entry which is preliminary data.</text>
</comment>
<gene>
    <name evidence="3" type="ORF">V6X51_03625</name>
</gene>
<feature type="signal peptide" evidence="2">
    <location>
        <begin position="1"/>
        <end position="25"/>
    </location>
</feature>
<feature type="chain" id="PRO_5046200475" description="Dickkopf N-terminal cysteine-rich domain-containing protein" evidence="2">
    <location>
        <begin position="26"/>
        <end position="102"/>
    </location>
</feature>
<evidence type="ECO:0000256" key="2">
    <source>
        <dbReference type="SAM" id="SignalP"/>
    </source>
</evidence>
<dbReference type="EMBL" id="JBAKFG010000001">
    <property type="protein sequence ID" value="MEX0372523.1"/>
    <property type="molecule type" value="Genomic_DNA"/>
</dbReference>
<accession>A0ABV3RZD8</accession>